<proteinExistence type="predicted"/>
<dbReference type="PANTHER" id="PTHR14677">
    <property type="entry name" value="ARSENITE INDUCUBLE RNA ASSOCIATED PROTEIN AIP-1-RELATED"/>
    <property type="match status" value="1"/>
</dbReference>
<dbReference type="Proteomes" id="UP001295444">
    <property type="component" value="Chromosome 07"/>
</dbReference>
<keyword evidence="2 4" id="KW-0863">Zinc-finger</keyword>
<dbReference type="PROSITE" id="PS51039">
    <property type="entry name" value="ZF_AN1"/>
    <property type="match status" value="1"/>
</dbReference>
<dbReference type="GO" id="GO:0045047">
    <property type="term" value="P:protein targeting to ER"/>
    <property type="evidence" value="ECO:0007669"/>
    <property type="project" value="TreeGrafter"/>
</dbReference>
<dbReference type="PROSITE" id="PS50330">
    <property type="entry name" value="UIM"/>
    <property type="match status" value="1"/>
</dbReference>
<dbReference type="FunFam" id="4.10.1110.10:FF:000004">
    <property type="entry name" value="AN1-type zinc finger protein 2B isoform X1"/>
    <property type="match status" value="1"/>
</dbReference>
<dbReference type="Pfam" id="PF01428">
    <property type="entry name" value="zf-AN1"/>
    <property type="match status" value="1"/>
</dbReference>
<protein>
    <submittedName>
        <fullName evidence="6">AN1-type zinc finger 2B isoform X2</fullName>
    </submittedName>
</protein>
<evidence type="ECO:0000256" key="1">
    <source>
        <dbReference type="ARBA" id="ARBA00022723"/>
    </source>
</evidence>
<dbReference type="InterPro" id="IPR000058">
    <property type="entry name" value="Znf_AN1"/>
</dbReference>
<dbReference type="GO" id="GO:0043161">
    <property type="term" value="P:proteasome-mediated ubiquitin-dependent protein catabolic process"/>
    <property type="evidence" value="ECO:0007669"/>
    <property type="project" value="TreeGrafter"/>
</dbReference>
<name>A0AAD1SSC7_PELCU</name>
<keyword evidence="1" id="KW-0479">Metal-binding</keyword>
<dbReference type="PANTHER" id="PTHR14677:SF42">
    <property type="entry name" value="AN1-TYPE ZINC FINGER PROTEIN 2A"/>
    <property type="match status" value="1"/>
</dbReference>
<feature type="domain" description="AN1-type" evidence="5">
    <location>
        <begin position="24"/>
        <end position="72"/>
    </location>
</feature>
<dbReference type="SMART" id="SM00726">
    <property type="entry name" value="UIM"/>
    <property type="match status" value="2"/>
</dbReference>
<evidence type="ECO:0000313" key="6">
    <source>
        <dbReference type="EMBL" id="CAH2307288.1"/>
    </source>
</evidence>
<evidence type="ECO:0000313" key="7">
    <source>
        <dbReference type="Proteomes" id="UP001295444"/>
    </source>
</evidence>
<organism evidence="6 7">
    <name type="scientific">Pelobates cultripes</name>
    <name type="common">Western spadefoot toad</name>
    <dbReference type="NCBI Taxonomy" id="61616"/>
    <lineage>
        <taxon>Eukaryota</taxon>
        <taxon>Metazoa</taxon>
        <taxon>Chordata</taxon>
        <taxon>Craniata</taxon>
        <taxon>Vertebrata</taxon>
        <taxon>Euteleostomi</taxon>
        <taxon>Amphibia</taxon>
        <taxon>Batrachia</taxon>
        <taxon>Anura</taxon>
        <taxon>Pelobatoidea</taxon>
        <taxon>Pelobatidae</taxon>
        <taxon>Pelobates</taxon>
    </lineage>
</organism>
<dbReference type="InterPro" id="IPR035896">
    <property type="entry name" value="AN1-like_Znf"/>
</dbReference>
<dbReference type="GO" id="GO:0005783">
    <property type="term" value="C:endoplasmic reticulum"/>
    <property type="evidence" value="ECO:0007669"/>
    <property type="project" value="TreeGrafter"/>
</dbReference>
<evidence type="ECO:0000256" key="2">
    <source>
        <dbReference type="ARBA" id="ARBA00022771"/>
    </source>
</evidence>
<keyword evidence="7" id="KW-1185">Reference proteome</keyword>
<evidence type="ECO:0000259" key="5">
    <source>
        <dbReference type="PROSITE" id="PS51039"/>
    </source>
</evidence>
<dbReference type="InterPro" id="IPR003903">
    <property type="entry name" value="UIM_dom"/>
</dbReference>
<dbReference type="SUPFAM" id="SSF118310">
    <property type="entry name" value="AN1-like Zinc finger"/>
    <property type="match status" value="1"/>
</dbReference>
<sequence length="190" mass="21247">MPDVAVGRHIDRNCNFDSSNRKKKIFTNKCLKPGCKKKELMKIECDLCHNNFCLSHRHPLDHDCKANSRPLSKSGHAALNRFVNASRQDKLTINTTESYKQCKSVKLQQQSSNLPASQASNVSNVDIQNGLSEDDALQKALQLSLLDAGMRDVLTLSSPEEDNNELTQALKASLEEYRNCRMKSVKATGK</sequence>
<evidence type="ECO:0000256" key="3">
    <source>
        <dbReference type="ARBA" id="ARBA00022833"/>
    </source>
</evidence>
<dbReference type="Gene3D" id="4.10.1110.10">
    <property type="entry name" value="AN1-like Zinc finger"/>
    <property type="match status" value="1"/>
</dbReference>
<dbReference type="AlphaFoldDB" id="A0AAD1SSC7"/>
<gene>
    <name evidence="6" type="ORF">PECUL_23A029417</name>
</gene>
<evidence type="ECO:0000256" key="4">
    <source>
        <dbReference type="PROSITE-ProRule" id="PRU00449"/>
    </source>
</evidence>
<accession>A0AAD1SSC7</accession>
<reference evidence="6" key="1">
    <citation type="submission" date="2022-03" db="EMBL/GenBank/DDBJ databases">
        <authorList>
            <person name="Alioto T."/>
            <person name="Alioto T."/>
            <person name="Gomez Garrido J."/>
        </authorList>
    </citation>
    <scope>NUCLEOTIDE SEQUENCE</scope>
</reference>
<dbReference type="EMBL" id="OW240918">
    <property type="protein sequence ID" value="CAH2307288.1"/>
    <property type="molecule type" value="Genomic_DNA"/>
</dbReference>
<dbReference type="SMART" id="SM00154">
    <property type="entry name" value="ZnF_AN1"/>
    <property type="match status" value="1"/>
</dbReference>
<keyword evidence="3" id="KW-0862">Zinc</keyword>
<dbReference type="GO" id="GO:0008270">
    <property type="term" value="F:zinc ion binding"/>
    <property type="evidence" value="ECO:0007669"/>
    <property type="project" value="UniProtKB-KW"/>
</dbReference>